<evidence type="ECO:0000313" key="3">
    <source>
        <dbReference type="Proteomes" id="UP000576480"/>
    </source>
</evidence>
<gene>
    <name evidence="2" type="ORF">HKBW3S43_01447</name>
</gene>
<dbReference type="Proteomes" id="UP000576480">
    <property type="component" value="Unassembled WGS sequence"/>
</dbReference>
<dbReference type="EMBL" id="BLSB01000166">
    <property type="protein sequence ID" value="GFP35658.1"/>
    <property type="molecule type" value="Genomic_DNA"/>
</dbReference>
<evidence type="ECO:0000313" key="2">
    <source>
        <dbReference type="EMBL" id="GFP35658.1"/>
    </source>
</evidence>
<feature type="region of interest" description="Disordered" evidence="1">
    <location>
        <begin position="1"/>
        <end position="24"/>
    </location>
</feature>
<organism evidence="2 3">
    <name type="scientific">Candidatus Hakubella thermalkaliphila</name>
    <dbReference type="NCBI Taxonomy" id="2754717"/>
    <lineage>
        <taxon>Bacteria</taxon>
        <taxon>Bacillati</taxon>
        <taxon>Actinomycetota</taxon>
        <taxon>Actinomycetota incertae sedis</taxon>
        <taxon>Candidatus Hakubellales</taxon>
        <taxon>Candidatus Hakubellaceae</taxon>
        <taxon>Candidatus Hakubella</taxon>
    </lineage>
</organism>
<sequence>MPKFPDRKILRERARQARRERRRKEVMLSKCNSWGYPDLTPFNAAGRMLNKEFELKLK</sequence>
<proteinExistence type="predicted"/>
<dbReference type="RefSeq" id="WP_176230199.1">
    <property type="nucleotide sequence ID" value="NZ_BLSB01000166.1"/>
</dbReference>
<name>A0A6V8PTC8_9ACTN</name>
<comment type="caution">
    <text evidence="2">The sequence shown here is derived from an EMBL/GenBank/DDBJ whole genome shotgun (WGS) entry which is preliminary data.</text>
</comment>
<accession>A0A6V8PTC8</accession>
<protein>
    <submittedName>
        <fullName evidence="2">Uncharacterized protein</fullName>
    </submittedName>
</protein>
<dbReference type="AlphaFoldDB" id="A0A6V8PTC8"/>
<reference evidence="2 3" key="1">
    <citation type="journal article" date="2020" name="Front. Microbiol.">
        <title>Single-cell genomics of novel Actinobacteria with the Wood-Ljungdahl pathway discovered in a serpentinizing system.</title>
        <authorList>
            <person name="Merino N."/>
            <person name="Kawai M."/>
            <person name="Boyd E.S."/>
            <person name="Colman D.R."/>
            <person name="McGlynn S.E."/>
            <person name="Nealson K.H."/>
            <person name="Kurokawa K."/>
            <person name="Hongoh Y."/>
        </authorList>
    </citation>
    <scope>NUCLEOTIDE SEQUENCE [LARGE SCALE GENOMIC DNA]</scope>
    <source>
        <strain evidence="2 3">S43</strain>
    </source>
</reference>
<evidence type="ECO:0000256" key="1">
    <source>
        <dbReference type="SAM" id="MobiDB-lite"/>
    </source>
</evidence>